<dbReference type="InterPro" id="IPR014017">
    <property type="entry name" value="DNA_helicase_UvrD-like_C"/>
</dbReference>
<evidence type="ECO:0000256" key="10">
    <source>
        <dbReference type="ARBA" id="ARBA00048988"/>
    </source>
</evidence>
<dbReference type="Proteomes" id="UP000677918">
    <property type="component" value="Unassembled WGS sequence"/>
</dbReference>
<gene>
    <name evidence="14" type="ORF">XYCOK13_41400</name>
</gene>
<dbReference type="EMBL" id="BOVK01000079">
    <property type="protein sequence ID" value="GIQ71316.1"/>
    <property type="molecule type" value="Genomic_DNA"/>
</dbReference>
<evidence type="ECO:0000259" key="13">
    <source>
        <dbReference type="PROSITE" id="PS51217"/>
    </source>
</evidence>
<dbReference type="Gene3D" id="3.40.50.300">
    <property type="entry name" value="P-loop containing nucleotide triphosphate hydrolases"/>
    <property type="match status" value="2"/>
</dbReference>
<sequence length="613" mass="71174">MNNIRLSTVQQNIVSFDDGALLVKASAGSGKTRVLTERIKRLIKKTNRKILAVTFTNKAGEEMKERLGNLEGVGKKLFVGNFHGFCQQVLENHGKLIGLTNLPHIFEDETDRLELIAQAIENTPSYYNQYITLNAKEQRELRYKVLDFISKSKRNLLSEEDLLNRYENQELVLLYSSYQDILSSQNAIDFDDLILLSYSLFIENPKIAALYRRTYEYICVDEAQDLNYAQYQLLRSITSNEYKNVMMVGDPNQSIFAFNGSSADFMTENFVEDYQPTVIELQENYRSSKAVLQAADRIIPNTSNNFNNTVIEGIFEIHKMDNEQTEALWVSNKINELIHLKHHRDIEGEITYEKIAVLARNKYVFKELTNVFEQNIIPYFYKITPGSIKFESKLMKIFELSFRVRVNPKDSLHWIKLLNMINEKDVGSLSDLALVLEKNEILEAINVILGLKDDGSNFKSSLEKFKVSISENDKLNDDNEKKMILNDIKELLEHWHEYDKKTDKRSLLQFKTSMALGKTHPLSQKNGVTLSTVHTMKGQEYDIVFLLGMDDETFPDYRAIRSGGTEMIQERNNAYVAFTRSKRFLYVTWPQIRLMPWGDYKHRSISRFIREMS</sequence>
<reference evidence="14" key="1">
    <citation type="submission" date="2021-04" db="EMBL/GenBank/DDBJ databases">
        <title>Draft genome sequence of Xylanibacillus composti strain K13.</title>
        <authorList>
            <person name="Uke A."/>
            <person name="Chhe C."/>
            <person name="Baramee S."/>
            <person name="Kosugi A."/>
        </authorList>
    </citation>
    <scope>NUCLEOTIDE SEQUENCE</scope>
    <source>
        <strain evidence="14">K13</strain>
    </source>
</reference>
<comment type="catalytic activity">
    <reaction evidence="8">
        <text>Couples ATP hydrolysis with the unwinding of duplex DNA by translocating in the 3'-5' direction.</text>
        <dbReference type="EC" id="5.6.2.4"/>
    </reaction>
</comment>
<evidence type="ECO:0000256" key="3">
    <source>
        <dbReference type="ARBA" id="ARBA00022801"/>
    </source>
</evidence>
<dbReference type="CDD" id="cd17932">
    <property type="entry name" value="DEXQc_UvrD"/>
    <property type="match status" value="1"/>
</dbReference>
<dbReference type="GO" id="GO:0016787">
    <property type="term" value="F:hydrolase activity"/>
    <property type="evidence" value="ECO:0007669"/>
    <property type="project" value="UniProtKB-UniRule"/>
</dbReference>
<proteinExistence type="inferred from homology"/>
<dbReference type="RefSeq" id="WP_213414112.1">
    <property type="nucleotide sequence ID" value="NZ_BOVK01000079.1"/>
</dbReference>
<dbReference type="Gene3D" id="1.10.486.10">
    <property type="entry name" value="PCRA, domain 4"/>
    <property type="match status" value="1"/>
</dbReference>
<evidence type="ECO:0000256" key="7">
    <source>
        <dbReference type="ARBA" id="ARBA00023235"/>
    </source>
</evidence>
<keyword evidence="2 11" id="KW-0547">Nucleotide-binding</keyword>
<dbReference type="InterPro" id="IPR000212">
    <property type="entry name" value="DNA_helicase_UvrD/REP"/>
</dbReference>
<dbReference type="InterPro" id="IPR027417">
    <property type="entry name" value="P-loop_NTPase"/>
</dbReference>
<dbReference type="Gene3D" id="1.10.10.160">
    <property type="match status" value="1"/>
</dbReference>
<organism evidence="14 15">
    <name type="scientific">Xylanibacillus composti</name>
    <dbReference type="NCBI Taxonomy" id="1572762"/>
    <lineage>
        <taxon>Bacteria</taxon>
        <taxon>Bacillati</taxon>
        <taxon>Bacillota</taxon>
        <taxon>Bacilli</taxon>
        <taxon>Bacillales</taxon>
        <taxon>Paenibacillaceae</taxon>
        <taxon>Xylanibacillus</taxon>
    </lineage>
</organism>
<dbReference type="InterPro" id="IPR014016">
    <property type="entry name" value="UvrD-like_ATP-bd"/>
</dbReference>
<comment type="caution">
    <text evidence="14">The sequence shown here is derived from an EMBL/GenBank/DDBJ whole genome shotgun (WGS) entry which is preliminary data.</text>
</comment>
<dbReference type="GO" id="GO:0005524">
    <property type="term" value="F:ATP binding"/>
    <property type="evidence" value="ECO:0007669"/>
    <property type="project" value="UniProtKB-UniRule"/>
</dbReference>
<evidence type="ECO:0000256" key="1">
    <source>
        <dbReference type="ARBA" id="ARBA00009922"/>
    </source>
</evidence>
<evidence type="ECO:0000313" key="15">
    <source>
        <dbReference type="Proteomes" id="UP000677918"/>
    </source>
</evidence>
<protein>
    <recommendedName>
        <fullName evidence="9">DNA 3'-5' helicase</fullName>
        <ecNumber evidence="9">5.6.2.4</ecNumber>
    </recommendedName>
</protein>
<dbReference type="Pfam" id="PF13361">
    <property type="entry name" value="UvrD_C"/>
    <property type="match status" value="2"/>
</dbReference>
<feature type="binding site" evidence="11">
    <location>
        <begin position="25"/>
        <end position="32"/>
    </location>
    <ligand>
        <name>ATP</name>
        <dbReference type="ChEBI" id="CHEBI:30616"/>
    </ligand>
</feature>
<evidence type="ECO:0000313" key="14">
    <source>
        <dbReference type="EMBL" id="GIQ71316.1"/>
    </source>
</evidence>
<dbReference type="PANTHER" id="PTHR11070">
    <property type="entry name" value="UVRD / RECB / PCRA DNA HELICASE FAMILY MEMBER"/>
    <property type="match status" value="1"/>
</dbReference>
<feature type="domain" description="UvrD-like helicase C-terminal" evidence="13">
    <location>
        <begin position="269"/>
        <end position="538"/>
    </location>
</feature>
<dbReference type="Pfam" id="PF00580">
    <property type="entry name" value="UvrD-helicase"/>
    <property type="match status" value="1"/>
</dbReference>
<dbReference type="SUPFAM" id="SSF52540">
    <property type="entry name" value="P-loop containing nucleoside triphosphate hydrolases"/>
    <property type="match status" value="1"/>
</dbReference>
<dbReference type="PANTHER" id="PTHR11070:SF2">
    <property type="entry name" value="ATP-DEPENDENT DNA HELICASE SRS2"/>
    <property type="match status" value="1"/>
</dbReference>
<name>A0A8J4M4X1_9BACL</name>
<dbReference type="PROSITE" id="PS51198">
    <property type="entry name" value="UVRD_HELICASE_ATP_BIND"/>
    <property type="match status" value="1"/>
</dbReference>
<dbReference type="AlphaFoldDB" id="A0A8J4M4X1"/>
<keyword evidence="5 11" id="KW-0067">ATP-binding</keyword>
<comment type="catalytic activity">
    <reaction evidence="10">
        <text>ATP + H2O = ADP + phosphate + H(+)</text>
        <dbReference type="Rhea" id="RHEA:13065"/>
        <dbReference type="ChEBI" id="CHEBI:15377"/>
        <dbReference type="ChEBI" id="CHEBI:15378"/>
        <dbReference type="ChEBI" id="CHEBI:30616"/>
        <dbReference type="ChEBI" id="CHEBI:43474"/>
        <dbReference type="ChEBI" id="CHEBI:456216"/>
        <dbReference type="EC" id="5.6.2.4"/>
    </reaction>
</comment>
<evidence type="ECO:0000259" key="12">
    <source>
        <dbReference type="PROSITE" id="PS51198"/>
    </source>
</evidence>
<evidence type="ECO:0000256" key="5">
    <source>
        <dbReference type="ARBA" id="ARBA00022840"/>
    </source>
</evidence>
<accession>A0A8J4M4X1</accession>
<evidence type="ECO:0000256" key="2">
    <source>
        <dbReference type="ARBA" id="ARBA00022741"/>
    </source>
</evidence>
<evidence type="ECO:0000256" key="11">
    <source>
        <dbReference type="PROSITE-ProRule" id="PRU00560"/>
    </source>
</evidence>
<evidence type="ECO:0000256" key="9">
    <source>
        <dbReference type="ARBA" id="ARBA00034808"/>
    </source>
</evidence>
<dbReference type="GO" id="GO:0000725">
    <property type="term" value="P:recombinational repair"/>
    <property type="evidence" value="ECO:0007669"/>
    <property type="project" value="TreeGrafter"/>
</dbReference>
<comment type="similarity">
    <text evidence="1">Belongs to the helicase family. UvrD subfamily.</text>
</comment>
<keyword evidence="15" id="KW-1185">Reference proteome</keyword>
<evidence type="ECO:0000256" key="4">
    <source>
        <dbReference type="ARBA" id="ARBA00022806"/>
    </source>
</evidence>
<dbReference type="GO" id="GO:0003677">
    <property type="term" value="F:DNA binding"/>
    <property type="evidence" value="ECO:0007669"/>
    <property type="project" value="UniProtKB-KW"/>
</dbReference>
<keyword evidence="6" id="KW-0238">DNA-binding</keyword>
<feature type="domain" description="UvrD-like helicase ATP-binding" evidence="12">
    <location>
        <begin position="4"/>
        <end position="288"/>
    </location>
</feature>
<dbReference type="EC" id="5.6.2.4" evidence="9"/>
<keyword evidence="4 11" id="KW-0347">Helicase</keyword>
<evidence type="ECO:0000256" key="8">
    <source>
        <dbReference type="ARBA" id="ARBA00034617"/>
    </source>
</evidence>
<dbReference type="InterPro" id="IPR013986">
    <property type="entry name" value="DExx_box_DNA_helicase_dom_sf"/>
</dbReference>
<dbReference type="PROSITE" id="PS51217">
    <property type="entry name" value="UVRD_HELICASE_CTER"/>
    <property type="match status" value="1"/>
</dbReference>
<keyword evidence="7" id="KW-0413">Isomerase</keyword>
<evidence type="ECO:0000256" key="6">
    <source>
        <dbReference type="ARBA" id="ARBA00023125"/>
    </source>
</evidence>
<dbReference type="GO" id="GO:0043138">
    <property type="term" value="F:3'-5' DNA helicase activity"/>
    <property type="evidence" value="ECO:0007669"/>
    <property type="project" value="UniProtKB-EC"/>
</dbReference>
<keyword evidence="3 11" id="KW-0378">Hydrolase</keyword>